<dbReference type="RefSeq" id="WP_341566998.1">
    <property type="nucleotide sequence ID" value="NZ_JBAKAR010000005.1"/>
</dbReference>
<evidence type="ECO:0000256" key="1">
    <source>
        <dbReference type="ARBA" id="ARBA00023186"/>
    </source>
</evidence>
<reference evidence="4 5" key="1">
    <citation type="submission" date="2024-02" db="EMBL/GenBank/DDBJ databases">
        <title>Bacteria isolated from the canopy kelp, Nereocystis luetkeana.</title>
        <authorList>
            <person name="Pfister C.A."/>
            <person name="Younker I.T."/>
            <person name="Light S.H."/>
        </authorList>
    </citation>
    <scope>NUCLEOTIDE SEQUENCE [LARGE SCALE GENOMIC DNA]</scope>
    <source>
        <strain evidence="4 5">TI.4.07</strain>
    </source>
</reference>
<gene>
    <name evidence="4" type="ORF">V6242_08590</name>
</gene>
<dbReference type="Proteomes" id="UP001379949">
    <property type="component" value="Unassembled WGS sequence"/>
</dbReference>
<dbReference type="Pfam" id="PF00226">
    <property type="entry name" value="DnaJ"/>
    <property type="match status" value="1"/>
</dbReference>
<dbReference type="InterPro" id="IPR052276">
    <property type="entry name" value="Diphthamide-biosynth_chaperone"/>
</dbReference>
<dbReference type="EMBL" id="JBAKAR010000005">
    <property type="protein sequence ID" value="MEL0613202.1"/>
    <property type="molecule type" value="Genomic_DNA"/>
</dbReference>
<organism evidence="4 5">
    <name type="scientific">Marinomonas arenicola</name>
    <dbReference type="NCBI Taxonomy" id="569601"/>
    <lineage>
        <taxon>Bacteria</taxon>
        <taxon>Pseudomonadati</taxon>
        <taxon>Pseudomonadota</taxon>
        <taxon>Gammaproteobacteria</taxon>
        <taxon>Oceanospirillales</taxon>
        <taxon>Oceanospirillaceae</taxon>
        <taxon>Marinomonas</taxon>
    </lineage>
</organism>
<keyword evidence="1" id="KW-0143">Chaperone</keyword>
<dbReference type="Gene3D" id="1.10.287.110">
    <property type="entry name" value="DnaJ domain"/>
    <property type="match status" value="1"/>
</dbReference>
<evidence type="ECO:0000256" key="2">
    <source>
        <dbReference type="SAM" id="MobiDB-lite"/>
    </source>
</evidence>
<sequence>MSLIDDYRLLEIPTNASAHEAKTAFRRLARLYHPDKNPGVDTTELFQRLQAAYQNVLDAIKQGTSETHWKPYEFTQATQTADPRYRNYSSTSDKEQAAFIKERQRAYEEMKRNSAQQEKTRNDAIKSARNTFNEKRVKAIYEEAFKASKGFTSQGYKTSDTEEPPRFTEFDIPPYQTFVDEPDAPKEHRVGTPIRLYAAKAAFRTATYLACFAAGIYATLYWQDSHTKAVEPHTSSYISGLYPQYRIGTNYTLVTTKLFAEPDTHTQQLMSLPALTDIQSIKAQGDWLTVRYQGVNGWVQAKDIGFGSAQNALETGCVGQPGLAPRHGQLIGNADGQSRLRILNHLQQASVLSFQSYDGLAPFAIYLKAGQAYAANFIPRGRYRLVLETGSLYHQACNQFLFNDTNQVVLNDVEFASTEQSLTLKTRRQDDQTLSN</sequence>
<feature type="region of interest" description="Disordered" evidence="2">
    <location>
        <begin position="152"/>
        <end position="173"/>
    </location>
</feature>
<evidence type="ECO:0000313" key="5">
    <source>
        <dbReference type="Proteomes" id="UP001379949"/>
    </source>
</evidence>
<comment type="caution">
    <text evidence="4">The sequence shown here is derived from an EMBL/GenBank/DDBJ whole genome shotgun (WGS) entry which is preliminary data.</text>
</comment>
<dbReference type="CDD" id="cd06257">
    <property type="entry name" value="DnaJ"/>
    <property type="match status" value="1"/>
</dbReference>
<keyword evidence="5" id="KW-1185">Reference proteome</keyword>
<dbReference type="PRINTS" id="PR00625">
    <property type="entry name" value="JDOMAIN"/>
</dbReference>
<dbReference type="PANTHER" id="PTHR44240">
    <property type="entry name" value="DNAJ DOMAIN (PROKARYOTIC HEAT SHOCK PROTEIN)-RELATED"/>
    <property type="match status" value="1"/>
</dbReference>
<dbReference type="SUPFAM" id="SSF46565">
    <property type="entry name" value="Chaperone J-domain"/>
    <property type="match status" value="1"/>
</dbReference>
<protein>
    <submittedName>
        <fullName evidence="4">J domain-containing protein</fullName>
    </submittedName>
</protein>
<dbReference type="InterPro" id="IPR001623">
    <property type="entry name" value="DnaJ_domain"/>
</dbReference>
<feature type="domain" description="J" evidence="3">
    <location>
        <begin position="5"/>
        <end position="73"/>
    </location>
</feature>
<dbReference type="InterPro" id="IPR036869">
    <property type="entry name" value="J_dom_sf"/>
</dbReference>
<proteinExistence type="predicted"/>
<evidence type="ECO:0000259" key="3">
    <source>
        <dbReference type="PROSITE" id="PS50076"/>
    </source>
</evidence>
<dbReference type="PANTHER" id="PTHR44240:SF10">
    <property type="entry name" value="J DOMAIN-CONTAINING PROTEIN"/>
    <property type="match status" value="1"/>
</dbReference>
<accession>A0ABU9G6Y8</accession>
<name>A0ABU9G6Y8_9GAMM</name>
<evidence type="ECO:0000313" key="4">
    <source>
        <dbReference type="EMBL" id="MEL0613202.1"/>
    </source>
</evidence>
<dbReference type="PROSITE" id="PS50076">
    <property type="entry name" value="DNAJ_2"/>
    <property type="match status" value="1"/>
</dbReference>
<feature type="compositionally biased region" description="Basic and acidic residues" evidence="2">
    <location>
        <begin position="159"/>
        <end position="169"/>
    </location>
</feature>
<dbReference type="SMART" id="SM00271">
    <property type="entry name" value="DnaJ"/>
    <property type="match status" value="1"/>
</dbReference>